<keyword evidence="1" id="KW-1133">Transmembrane helix</keyword>
<name>A0ABP8YHK7_9MICO</name>
<feature type="transmembrane region" description="Helical" evidence="1">
    <location>
        <begin position="21"/>
        <end position="43"/>
    </location>
</feature>
<comment type="caution">
    <text evidence="3">The sequence shown here is derived from an EMBL/GenBank/DDBJ whole genome shotgun (WGS) entry which is preliminary data.</text>
</comment>
<keyword evidence="1" id="KW-0472">Membrane</keyword>
<dbReference type="Proteomes" id="UP001500956">
    <property type="component" value="Unassembled WGS sequence"/>
</dbReference>
<keyword evidence="4" id="KW-1185">Reference proteome</keyword>
<keyword evidence="1" id="KW-0812">Transmembrane</keyword>
<evidence type="ECO:0000313" key="4">
    <source>
        <dbReference type="Proteomes" id="UP001500956"/>
    </source>
</evidence>
<gene>
    <name evidence="3" type="ORF">GCM10023216_17720</name>
</gene>
<dbReference type="InterPro" id="IPR019692">
    <property type="entry name" value="CFP-6_PH"/>
</dbReference>
<reference evidence="4" key="1">
    <citation type="journal article" date="2019" name="Int. J. Syst. Evol. Microbiol.">
        <title>The Global Catalogue of Microorganisms (GCM) 10K type strain sequencing project: providing services to taxonomists for standard genome sequencing and annotation.</title>
        <authorList>
            <consortium name="The Broad Institute Genomics Platform"/>
            <consortium name="The Broad Institute Genome Sequencing Center for Infectious Disease"/>
            <person name="Wu L."/>
            <person name="Ma J."/>
        </authorList>
    </citation>
    <scope>NUCLEOTIDE SEQUENCE [LARGE SCALE GENOMIC DNA]</scope>
    <source>
        <strain evidence="4">JCM 18063</strain>
    </source>
</reference>
<accession>A0ABP8YHK7</accession>
<feature type="domain" description="Low molecular weight protein antigen 6 PH" evidence="2">
    <location>
        <begin position="77"/>
        <end position="140"/>
    </location>
</feature>
<dbReference type="RefSeq" id="WP_343037427.1">
    <property type="nucleotide sequence ID" value="NZ_BAABID010000008.1"/>
</dbReference>
<sequence length="153" mass="16154">MTHDDGPGAALRPFRPLWARVAVAVTGAVAVGGSLVVGIGAPGGVLLDAGTRVTFVAFAVAAAWLLWRLGGVHARPDHDGLTVRNVIRTRRVAWPEIVTVRMTPNDPWVLLDLADGGTLAVMGIQRADGERGMAEARRLQELVRQLGEAPDPG</sequence>
<evidence type="ECO:0000256" key="1">
    <source>
        <dbReference type="SAM" id="Phobius"/>
    </source>
</evidence>
<organism evidence="3 4">
    <name type="scientific">Isoptericola chiayiensis</name>
    <dbReference type="NCBI Taxonomy" id="579446"/>
    <lineage>
        <taxon>Bacteria</taxon>
        <taxon>Bacillati</taxon>
        <taxon>Actinomycetota</taxon>
        <taxon>Actinomycetes</taxon>
        <taxon>Micrococcales</taxon>
        <taxon>Promicromonosporaceae</taxon>
        <taxon>Isoptericola</taxon>
    </lineage>
</organism>
<proteinExistence type="predicted"/>
<dbReference type="Pfam" id="PF10756">
    <property type="entry name" value="bPH_6"/>
    <property type="match status" value="1"/>
</dbReference>
<evidence type="ECO:0000259" key="2">
    <source>
        <dbReference type="Pfam" id="PF10756"/>
    </source>
</evidence>
<feature type="transmembrane region" description="Helical" evidence="1">
    <location>
        <begin position="49"/>
        <end position="67"/>
    </location>
</feature>
<evidence type="ECO:0000313" key="3">
    <source>
        <dbReference type="EMBL" id="GAA4727250.1"/>
    </source>
</evidence>
<protein>
    <recommendedName>
        <fullName evidence="2">Low molecular weight protein antigen 6 PH domain-containing protein</fullName>
    </recommendedName>
</protein>
<dbReference type="EMBL" id="BAABID010000008">
    <property type="protein sequence ID" value="GAA4727250.1"/>
    <property type="molecule type" value="Genomic_DNA"/>
</dbReference>